<reference evidence="1" key="2">
    <citation type="journal article" date="2015" name="Data Brief">
        <title>Shoot transcriptome of the giant reed, Arundo donax.</title>
        <authorList>
            <person name="Barrero R.A."/>
            <person name="Guerrero F.D."/>
            <person name="Moolhuijzen P."/>
            <person name="Goolsby J.A."/>
            <person name="Tidwell J."/>
            <person name="Bellgard S.E."/>
            <person name="Bellgard M.I."/>
        </authorList>
    </citation>
    <scope>NUCLEOTIDE SEQUENCE</scope>
    <source>
        <tissue evidence="1">Shoot tissue taken approximately 20 cm above the soil surface</tissue>
    </source>
</reference>
<protein>
    <submittedName>
        <fullName evidence="1">Uncharacterized protein</fullName>
    </submittedName>
</protein>
<accession>A0A0A9AP44</accession>
<name>A0A0A9AP44_ARUDO</name>
<dbReference type="AlphaFoldDB" id="A0A0A9AP44"/>
<sequence>MFRRTSVVEFLKAYKLFMADCCCKKVAFAFSNKNIYDVVAARS</sequence>
<reference evidence="1" key="1">
    <citation type="submission" date="2014-09" db="EMBL/GenBank/DDBJ databases">
        <authorList>
            <person name="Magalhaes I.L.F."/>
            <person name="Oliveira U."/>
            <person name="Santos F.R."/>
            <person name="Vidigal T.H.D.A."/>
            <person name="Brescovit A.D."/>
            <person name="Santos A.J."/>
        </authorList>
    </citation>
    <scope>NUCLEOTIDE SEQUENCE</scope>
    <source>
        <tissue evidence="1">Shoot tissue taken approximately 20 cm above the soil surface</tissue>
    </source>
</reference>
<proteinExistence type="predicted"/>
<evidence type="ECO:0000313" key="1">
    <source>
        <dbReference type="EMBL" id="JAD52921.1"/>
    </source>
</evidence>
<dbReference type="EMBL" id="GBRH01244974">
    <property type="protein sequence ID" value="JAD52921.1"/>
    <property type="molecule type" value="Transcribed_RNA"/>
</dbReference>
<organism evidence="1">
    <name type="scientific">Arundo donax</name>
    <name type="common">Giant reed</name>
    <name type="synonym">Donax arundinaceus</name>
    <dbReference type="NCBI Taxonomy" id="35708"/>
    <lineage>
        <taxon>Eukaryota</taxon>
        <taxon>Viridiplantae</taxon>
        <taxon>Streptophyta</taxon>
        <taxon>Embryophyta</taxon>
        <taxon>Tracheophyta</taxon>
        <taxon>Spermatophyta</taxon>
        <taxon>Magnoliopsida</taxon>
        <taxon>Liliopsida</taxon>
        <taxon>Poales</taxon>
        <taxon>Poaceae</taxon>
        <taxon>PACMAD clade</taxon>
        <taxon>Arundinoideae</taxon>
        <taxon>Arundineae</taxon>
        <taxon>Arundo</taxon>
    </lineage>
</organism>